<evidence type="ECO:0000313" key="1">
    <source>
        <dbReference type="EMBL" id="CDW51913.1"/>
    </source>
</evidence>
<name>A0A077YWR6_TRITR</name>
<keyword evidence="2" id="KW-1185">Reference proteome</keyword>
<dbReference type="Proteomes" id="UP000030665">
    <property type="component" value="Unassembled WGS sequence"/>
</dbReference>
<accession>A0A077YWR6</accession>
<reference evidence="1" key="1">
    <citation type="submission" date="2014-01" db="EMBL/GenBank/DDBJ databases">
        <authorList>
            <person name="Aslett M."/>
        </authorList>
    </citation>
    <scope>NUCLEOTIDE SEQUENCE</scope>
</reference>
<sequence length="194" mass="21657">MFFAFFDEFFDELSDFLFFFDEGEAINFFFCELLEELPFDNCFARSTCLLRIASNLLDKGDGRPFWFDLSASLLRLHRLPSDFGDLSFKLLLLSAETFSSFFSRSVGTCPCFRLLLDDFAEGDLAAGDLAAGDLAAGDFAAGDFAAGDFAAGDFPDDPREGDLKRLASKLAMLARKSLSLDKLRLFLLDDVCER</sequence>
<dbReference type="EMBL" id="HG805812">
    <property type="protein sequence ID" value="CDW51913.1"/>
    <property type="molecule type" value="Genomic_DNA"/>
</dbReference>
<protein>
    <submittedName>
        <fullName evidence="1">Uncharacterized protein</fullName>
    </submittedName>
</protein>
<gene>
    <name evidence="1" type="ORF">TTRE_0000017201</name>
</gene>
<reference evidence="1" key="2">
    <citation type="submission" date="2014-03" db="EMBL/GenBank/DDBJ databases">
        <title>The whipworm genome and dual-species transcriptomics of an intimate host-pathogen interaction.</title>
        <authorList>
            <person name="Foth B.J."/>
            <person name="Tsai I.J."/>
            <person name="Reid A.J."/>
            <person name="Bancroft A.J."/>
            <person name="Nichol S."/>
            <person name="Tracey A."/>
            <person name="Holroyd N."/>
            <person name="Cotton J.A."/>
            <person name="Stanley E.J."/>
            <person name="Zarowiecki M."/>
            <person name="Liu J.Z."/>
            <person name="Huckvale T."/>
            <person name="Cooper P.J."/>
            <person name="Grencis R.K."/>
            <person name="Berriman M."/>
        </authorList>
    </citation>
    <scope>NUCLEOTIDE SEQUENCE [LARGE SCALE GENOMIC DNA]</scope>
</reference>
<evidence type="ECO:0000313" key="2">
    <source>
        <dbReference type="Proteomes" id="UP000030665"/>
    </source>
</evidence>
<dbReference type="AlphaFoldDB" id="A0A077YWR6"/>
<organism evidence="1 2">
    <name type="scientific">Trichuris trichiura</name>
    <name type="common">Whipworm</name>
    <name type="synonym">Trichocephalus trichiurus</name>
    <dbReference type="NCBI Taxonomy" id="36087"/>
    <lineage>
        <taxon>Eukaryota</taxon>
        <taxon>Metazoa</taxon>
        <taxon>Ecdysozoa</taxon>
        <taxon>Nematoda</taxon>
        <taxon>Enoplea</taxon>
        <taxon>Dorylaimia</taxon>
        <taxon>Trichinellida</taxon>
        <taxon>Trichuridae</taxon>
        <taxon>Trichuris</taxon>
    </lineage>
</organism>
<proteinExistence type="predicted"/>